<evidence type="ECO:0000256" key="6">
    <source>
        <dbReference type="ARBA" id="ARBA00023242"/>
    </source>
</evidence>
<dbReference type="InterPro" id="IPR009072">
    <property type="entry name" value="Histone-fold"/>
</dbReference>
<feature type="compositionally biased region" description="Acidic residues" evidence="8">
    <location>
        <begin position="84"/>
        <end position="93"/>
    </location>
</feature>
<comment type="subcellular location">
    <subcellularLocation>
        <location evidence="1">Nucleus</location>
    </subcellularLocation>
</comment>
<feature type="region of interest" description="Disordered" evidence="8">
    <location>
        <begin position="1"/>
        <end position="106"/>
    </location>
</feature>
<dbReference type="GO" id="GO:0003743">
    <property type="term" value="F:translation initiation factor activity"/>
    <property type="evidence" value="ECO:0007669"/>
    <property type="project" value="UniProtKB-KW"/>
</dbReference>
<evidence type="ECO:0000313" key="11">
    <source>
        <dbReference type="Proteomes" id="UP000224567"/>
    </source>
</evidence>
<evidence type="ECO:0000256" key="1">
    <source>
        <dbReference type="ARBA" id="ARBA00004123"/>
    </source>
</evidence>
<dbReference type="AlphaFoldDB" id="A0A2G2WS05"/>
<reference evidence="10 11" key="1">
    <citation type="journal article" date="2017" name="Genome Biol.">
        <title>New reference genome sequences of hot pepper reveal the massive evolution of plant disease-resistance genes by retroduplication.</title>
        <authorList>
            <person name="Kim S."/>
            <person name="Park J."/>
            <person name="Yeom S.I."/>
            <person name="Kim Y.M."/>
            <person name="Seo E."/>
            <person name="Kim K.T."/>
            <person name="Kim M.S."/>
            <person name="Lee J.M."/>
            <person name="Cheong K."/>
            <person name="Shin H.S."/>
            <person name="Kim S.B."/>
            <person name="Han K."/>
            <person name="Lee J."/>
            <person name="Park M."/>
            <person name="Lee H.A."/>
            <person name="Lee H.Y."/>
            <person name="Lee Y."/>
            <person name="Oh S."/>
            <person name="Lee J.H."/>
            <person name="Choi E."/>
            <person name="Choi E."/>
            <person name="Lee S.E."/>
            <person name="Jeon J."/>
            <person name="Kim H."/>
            <person name="Choi G."/>
            <person name="Song H."/>
            <person name="Lee J."/>
            <person name="Lee S.C."/>
            <person name="Kwon J.K."/>
            <person name="Lee H.Y."/>
            <person name="Koo N."/>
            <person name="Hong Y."/>
            <person name="Kim R.W."/>
            <person name="Kang W.H."/>
            <person name="Huh J.H."/>
            <person name="Kang B.C."/>
            <person name="Yang T.J."/>
            <person name="Lee Y.H."/>
            <person name="Bennetzen J.L."/>
            <person name="Choi D."/>
        </authorList>
    </citation>
    <scope>NUCLEOTIDE SEQUENCE [LARGE SCALE GENOMIC DNA]</scope>
    <source>
        <strain evidence="11">cv. PBC81</strain>
    </source>
</reference>
<keyword evidence="11" id="KW-1185">Reference proteome</keyword>
<dbReference type="GO" id="GO:0051123">
    <property type="term" value="P:RNA polymerase II preinitiation complex assembly"/>
    <property type="evidence" value="ECO:0007669"/>
    <property type="project" value="InterPro"/>
</dbReference>
<feature type="domain" description="TAFII28-like protein" evidence="9">
    <location>
        <begin position="115"/>
        <end position="200"/>
    </location>
</feature>
<reference evidence="11" key="2">
    <citation type="journal article" date="2017" name="J. Anim. Genet.">
        <title>Multiple reference genome sequences of hot pepper reveal the massive evolution of plant disease resistance genes by retroduplication.</title>
        <authorList>
            <person name="Kim S."/>
            <person name="Park J."/>
            <person name="Yeom S.-I."/>
            <person name="Kim Y.-M."/>
            <person name="Seo E."/>
            <person name="Kim K.-T."/>
            <person name="Kim M.-S."/>
            <person name="Lee J.M."/>
            <person name="Cheong K."/>
            <person name="Shin H.-S."/>
            <person name="Kim S.-B."/>
            <person name="Han K."/>
            <person name="Lee J."/>
            <person name="Park M."/>
            <person name="Lee H.-A."/>
            <person name="Lee H.-Y."/>
            <person name="Lee Y."/>
            <person name="Oh S."/>
            <person name="Lee J.H."/>
            <person name="Choi E."/>
            <person name="Choi E."/>
            <person name="Lee S.E."/>
            <person name="Jeon J."/>
            <person name="Kim H."/>
            <person name="Choi G."/>
            <person name="Song H."/>
            <person name="Lee J."/>
            <person name="Lee S.-C."/>
            <person name="Kwon J.-K."/>
            <person name="Lee H.-Y."/>
            <person name="Koo N."/>
            <person name="Hong Y."/>
            <person name="Kim R.W."/>
            <person name="Kang W.-H."/>
            <person name="Huh J.H."/>
            <person name="Kang B.-C."/>
            <person name="Yang T.-J."/>
            <person name="Lee Y.-H."/>
            <person name="Bennetzen J.L."/>
            <person name="Choi D."/>
        </authorList>
    </citation>
    <scope>NUCLEOTIDE SEQUENCE [LARGE SCALE GENOMIC DNA]</scope>
    <source>
        <strain evidence="11">cv. PBC81</strain>
    </source>
</reference>
<dbReference type="CDD" id="cd08048">
    <property type="entry name" value="HFD_TAF11"/>
    <property type="match status" value="1"/>
</dbReference>
<dbReference type="Proteomes" id="UP000224567">
    <property type="component" value="Unassembled WGS sequence"/>
</dbReference>
<dbReference type="InterPro" id="IPR045127">
    <property type="entry name" value="TAF11-like"/>
</dbReference>
<proteinExistence type="inferred from homology"/>
<evidence type="ECO:0000256" key="3">
    <source>
        <dbReference type="ARBA" id="ARBA00023015"/>
    </source>
</evidence>
<keyword evidence="4" id="KW-0010">Activator</keyword>
<keyword evidence="3" id="KW-0805">Transcription regulation</keyword>
<dbReference type="PANTHER" id="PTHR13218:SF8">
    <property type="entry name" value="TRANSCRIPTION INITIATION FACTOR TFIID SUBUNIT 11"/>
    <property type="match status" value="1"/>
</dbReference>
<comment type="similarity">
    <text evidence="2">Belongs to the TAF11 family.</text>
</comment>
<evidence type="ECO:0000256" key="5">
    <source>
        <dbReference type="ARBA" id="ARBA00023163"/>
    </source>
</evidence>
<dbReference type="GO" id="GO:0005669">
    <property type="term" value="C:transcription factor TFIID complex"/>
    <property type="evidence" value="ECO:0007669"/>
    <property type="project" value="InterPro"/>
</dbReference>
<feature type="non-terminal residue" evidence="10">
    <location>
        <position position="1"/>
    </location>
</feature>
<keyword evidence="6" id="KW-0539">Nucleus</keyword>
<protein>
    <submittedName>
        <fullName evidence="10">Transcription initiation factor TFIID subunit 11</fullName>
    </submittedName>
</protein>
<dbReference type="GO" id="GO:0016251">
    <property type="term" value="F:RNA polymerase II general transcription initiation factor activity"/>
    <property type="evidence" value="ECO:0007669"/>
    <property type="project" value="TreeGrafter"/>
</dbReference>
<dbReference type="STRING" id="33114.A0A2G2WS05"/>
<comment type="caution">
    <text evidence="10">The sequence shown here is derived from an EMBL/GenBank/DDBJ whole genome shotgun (WGS) entry which is preliminary data.</text>
</comment>
<gene>
    <name evidence="10" type="ORF">CQW23_12177</name>
</gene>
<feature type="compositionally biased region" description="Basic and acidic residues" evidence="8">
    <location>
        <begin position="1"/>
        <end position="14"/>
    </location>
</feature>
<dbReference type="Pfam" id="PF04719">
    <property type="entry name" value="TAFII28"/>
    <property type="match status" value="1"/>
</dbReference>
<name>A0A2G2WS05_CAPBA</name>
<dbReference type="OrthoDB" id="28335at2759"/>
<dbReference type="GO" id="GO:0046982">
    <property type="term" value="F:protein heterodimerization activity"/>
    <property type="evidence" value="ECO:0007669"/>
    <property type="project" value="InterPro"/>
</dbReference>
<dbReference type="Gene3D" id="1.10.20.10">
    <property type="entry name" value="Histone, subunit A"/>
    <property type="match status" value="1"/>
</dbReference>
<dbReference type="PANTHER" id="PTHR13218">
    <property type="entry name" value="TRANSCRIPTION INITIATION FACTOR TFIID SUBUNIT 11-RELATED"/>
    <property type="match status" value="1"/>
</dbReference>
<evidence type="ECO:0000256" key="4">
    <source>
        <dbReference type="ARBA" id="ARBA00023159"/>
    </source>
</evidence>
<accession>A0A2G2WS05</accession>
<dbReference type="InterPro" id="IPR006809">
    <property type="entry name" value="TAFII28_dom"/>
</dbReference>
<dbReference type="EMBL" id="MLFT02000005">
    <property type="protein sequence ID" value="PHT47969.1"/>
    <property type="molecule type" value="Genomic_DNA"/>
</dbReference>
<organism evidence="10 11">
    <name type="scientific">Capsicum baccatum</name>
    <name type="common">Peruvian pepper</name>
    <dbReference type="NCBI Taxonomy" id="33114"/>
    <lineage>
        <taxon>Eukaryota</taxon>
        <taxon>Viridiplantae</taxon>
        <taxon>Streptophyta</taxon>
        <taxon>Embryophyta</taxon>
        <taxon>Tracheophyta</taxon>
        <taxon>Spermatophyta</taxon>
        <taxon>Magnoliopsida</taxon>
        <taxon>eudicotyledons</taxon>
        <taxon>Gunneridae</taxon>
        <taxon>Pentapetalae</taxon>
        <taxon>asterids</taxon>
        <taxon>lamiids</taxon>
        <taxon>Solanales</taxon>
        <taxon>Solanaceae</taxon>
        <taxon>Solanoideae</taxon>
        <taxon>Capsiceae</taxon>
        <taxon>Capsicum</taxon>
    </lineage>
</organism>
<evidence type="ECO:0000313" key="10">
    <source>
        <dbReference type="EMBL" id="PHT47969.1"/>
    </source>
</evidence>
<dbReference type="FunFam" id="1.10.20.10:FF:000055">
    <property type="entry name" value="Transcription initiation factor TFIID subunit 11"/>
    <property type="match status" value="1"/>
</dbReference>
<comment type="function">
    <text evidence="7">TAFs are components of the transcription factor IID (TFIID) complex that is essential for mediating regulation of RNA polymerase transcription.</text>
</comment>
<evidence type="ECO:0000259" key="9">
    <source>
        <dbReference type="Pfam" id="PF04719"/>
    </source>
</evidence>
<keyword evidence="5" id="KW-0804">Transcription</keyword>
<sequence length="217" mass="23998">SSADSTMKHSKDPFEASIEEEEGSHPESPVGLDENETEDQAALSGSAHGVDDANINPGPENCLTSRALPISVGTAGSSNKIKEEDEEEEEENMDVQFGKFPSSSDPDKVVKMQTILSQFTEEQMNRYESYRRSGFQKSNMKKLLTSVTGSSKISLPMTIVVSGIAKLFVGELVETARLVMDERKDTGPIRPCHMRESYRRLKLEGKIPKASVPRLFR</sequence>
<dbReference type="SUPFAM" id="SSF47113">
    <property type="entry name" value="Histone-fold"/>
    <property type="match status" value="1"/>
</dbReference>
<evidence type="ECO:0000256" key="8">
    <source>
        <dbReference type="SAM" id="MobiDB-lite"/>
    </source>
</evidence>
<evidence type="ECO:0000256" key="7">
    <source>
        <dbReference type="ARBA" id="ARBA00058775"/>
    </source>
</evidence>
<evidence type="ECO:0000256" key="2">
    <source>
        <dbReference type="ARBA" id="ARBA00009788"/>
    </source>
</evidence>